<dbReference type="AlphaFoldDB" id="A0AAJ6VV80"/>
<dbReference type="InterPro" id="IPR012486">
    <property type="entry name" value="Far11/STRP_N"/>
</dbReference>
<evidence type="ECO:0000256" key="2">
    <source>
        <dbReference type="SAM" id="MobiDB-lite"/>
    </source>
</evidence>
<evidence type="ECO:0000259" key="4">
    <source>
        <dbReference type="SMART" id="SM01293"/>
    </source>
</evidence>
<dbReference type="InterPro" id="IPR016024">
    <property type="entry name" value="ARM-type_fold"/>
</dbReference>
<feature type="region of interest" description="Disordered" evidence="2">
    <location>
        <begin position="348"/>
        <end position="370"/>
    </location>
</feature>
<organism evidence="5 6">
    <name type="scientific">Galendromus occidentalis</name>
    <name type="common">western predatory mite</name>
    <dbReference type="NCBI Taxonomy" id="34638"/>
    <lineage>
        <taxon>Eukaryota</taxon>
        <taxon>Metazoa</taxon>
        <taxon>Ecdysozoa</taxon>
        <taxon>Arthropoda</taxon>
        <taxon>Chelicerata</taxon>
        <taxon>Arachnida</taxon>
        <taxon>Acari</taxon>
        <taxon>Parasitiformes</taxon>
        <taxon>Mesostigmata</taxon>
        <taxon>Gamasina</taxon>
        <taxon>Phytoseioidea</taxon>
        <taxon>Phytoseiidae</taxon>
        <taxon>Typhlodrominae</taxon>
        <taxon>Galendromus</taxon>
    </lineage>
</organism>
<reference evidence="6" key="1">
    <citation type="submission" date="2025-08" db="UniProtKB">
        <authorList>
            <consortium name="RefSeq"/>
        </authorList>
    </citation>
    <scope>IDENTIFICATION</scope>
</reference>
<dbReference type="Pfam" id="PF11882">
    <property type="entry name" value="DUF3402"/>
    <property type="match status" value="2"/>
</dbReference>
<dbReference type="GO" id="GO:0007010">
    <property type="term" value="P:cytoskeleton organization"/>
    <property type="evidence" value="ECO:0007669"/>
    <property type="project" value="TreeGrafter"/>
</dbReference>
<gene>
    <name evidence="6" type="primary">LOC100907830</name>
</gene>
<sequence length="814" mass="92562">MDQGNGAGPELGDLDFQYADADTLELEIAEIYSYSEKNEFQSCAQKFQEFSTGWKQDKKVSVVRRLLEAAESANPKVRKDAVRAILYVAQGAWAEHEIKDTDMCDRIPRVISNIQENCLLLYRLGAWPILVQLLRLEAEKPPPKSPPNVAMGDSRRLRDILTTMCTITEVFRHIGPESPADEIALKKAFCDELSGSFDNNEIMAVILLKMITAFCNGTSQHFPVKKLLLLLWKTLILSLGGIEDLKNLRAAAREKEGLPPGPPDTTDVVRTMRPASPPAALVDMIEVQQQRKSFRMQFKRQSLVKQSSMDDQEAANNVENQIDPTEMPDVLPDEPIAEPLVVGETQIAHSESVEKEPKSKSSPESKERRCLPWQPKAALRDIDNFLAQARMKFVGFQLPNDTTTLAGLPEPVHEGLRILEKHKYTPLSEVQIMLEMKIERHPYTHPIDLADTPIERLYQALLPHMPQHMISLLKILLAAAPTSKAKTESVNILADLLPTHDLTVENCMTTVQSTVLAADINRHKEILVKAISAILLLLVKHVKISHCLQFEYLAQQLMFANCIPLVLKFFNQNVVSYAAARHTLLAFEFPRVILESPGELTSEMLEGSTEVAGQLYCWRNVFACINLLRILNKLTKNKHSRVMMLVVFKSAPILKRALKVRQAMLQLYALKLLKMQTKYLGRQWRKTNMKTMSAIYQKVRHRLGDDWAYGGDLDARPWDFQGEEFSLQAAINDYHRRRYDRLPGNQNQGLANALDFSDKDPLLDITPVDNCFLSVLGRQFELLPDFKENYRYWLKCQVYDVSIEWEKLLESPNL</sequence>
<accession>A0AAJ6VV80</accession>
<feature type="domain" description="Far11/STRP C-terminal" evidence="4">
    <location>
        <begin position="409"/>
        <end position="790"/>
    </location>
</feature>
<protein>
    <submittedName>
        <fullName evidence="6">Striatin-interacting protein 1</fullName>
    </submittedName>
</protein>
<dbReference type="PANTHER" id="PTHR13239:SF4">
    <property type="entry name" value="AT25231P"/>
    <property type="match status" value="1"/>
</dbReference>
<dbReference type="Pfam" id="PF07923">
    <property type="entry name" value="N1221"/>
    <property type="match status" value="1"/>
</dbReference>
<evidence type="ECO:0000256" key="1">
    <source>
        <dbReference type="ARBA" id="ARBA00007062"/>
    </source>
</evidence>
<dbReference type="SMART" id="SM01293">
    <property type="entry name" value="DUF3402"/>
    <property type="match status" value="1"/>
</dbReference>
<comment type="similarity">
    <text evidence="1">Belongs to the STRIP family.</text>
</comment>
<feature type="domain" description="Far11/STRP N-terminal" evidence="3">
    <location>
        <begin position="13"/>
        <end position="310"/>
    </location>
</feature>
<dbReference type="SUPFAM" id="SSF48371">
    <property type="entry name" value="ARM repeat"/>
    <property type="match status" value="1"/>
</dbReference>
<dbReference type="Proteomes" id="UP000694867">
    <property type="component" value="Unplaced"/>
</dbReference>
<feature type="compositionally biased region" description="Basic and acidic residues" evidence="2">
    <location>
        <begin position="351"/>
        <end position="370"/>
    </location>
</feature>
<keyword evidence="5" id="KW-1185">Reference proteome</keyword>
<evidence type="ECO:0000313" key="6">
    <source>
        <dbReference type="RefSeq" id="XP_003738348.1"/>
    </source>
</evidence>
<dbReference type="InterPro" id="IPR040185">
    <property type="entry name" value="Far11/STRP"/>
</dbReference>
<name>A0AAJ6VV80_9ACAR</name>
<dbReference type="CTD" id="38412"/>
<dbReference type="SMART" id="SM01292">
    <property type="entry name" value="N1221"/>
    <property type="match status" value="1"/>
</dbReference>
<proteinExistence type="inferred from homology"/>
<dbReference type="PANTHER" id="PTHR13239">
    <property type="entry name" value="PROTEIN REQUIRED FOR HYPHAL ANASTOMOSIS HAM-2"/>
    <property type="match status" value="1"/>
</dbReference>
<dbReference type="GO" id="GO:0005829">
    <property type="term" value="C:cytosol"/>
    <property type="evidence" value="ECO:0007669"/>
    <property type="project" value="TreeGrafter"/>
</dbReference>
<dbReference type="KEGG" id="goe:100907830"/>
<dbReference type="RefSeq" id="XP_003738348.1">
    <property type="nucleotide sequence ID" value="XM_003738300.1"/>
</dbReference>
<dbReference type="InterPro" id="IPR021819">
    <property type="entry name" value="Far11/STRP_C"/>
</dbReference>
<evidence type="ECO:0000259" key="3">
    <source>
        <dbReference type="SMART" id="SM01292"/>
    </source>
</evidence>
<evidence type="ECO:0000313" key="5">
    <source>
        <dbReference type="Proteomes" id="UP000694867"/>
    </source>
</evidence>
<dbReference type="GeneID" id="100907830"/>